<dbReference type="Pfam" id="PF13614">
    <property type="entry name" value="AAA_31"/>
    <property type="match status" value="1"/>
</dbReference>
<dbReference type="InterPro" id="IPR027417">
    <property type="entry name" value="P-loop_NTPase"/>
</dbReference>
<dbReference type="PANTHER" id="PTHR13696">
    <property type="entry name" value="P-LOOP CONTAINING NUCLEOSIDE TRIPHOSPHATE HYDROLASE"/>
    <property type="match status" value="1"/>
</dbReference>
<gene>
    <name evidence="2" type="ORF">AUJ95_04865</name>
</gene>
<dbReference type="InterPro" id="IPR050678">
    <property type="entry name" value="DNA_Partitioning_ATPase"/>
</dbReference>
<evidence type="ECO:0000313" key="2">
    <source>
        <dbReference type="EMBL" id="OIP40148.1"/>
    </source>
</evidence>
<name>A0A1J5DVL8_9BACT</name>
<dbReference type="AlphaFoldDB" id="A0A1J5DVL8"/>
<dbReference type="CDD" id="cd02042">
    <property type="entry name" value="ParAB_family"/>
    <property type="match status" value="1"/>
</dbReference>
<evidence type="ECO:0000259" key="1">
    <source>
        <dbReference type="Pfam" id="PF13614"/>
    </source>
</evidence>
<feature type="domain" description="AAA" evidence="1">
    <location>
        <begin position="5"/>
        <end position="192"/>
    </location>
</feature>
<organism evidence="2 3">
    <name type="scientific">Candidatus Desantisbacteria bacterium CG2_30_40_21</name>
    <dbReference type="NCBI Taxonomy" id="1817895"/>
    <lineage>
        <taxon>Bacteria</taxon>
        <taxon>Candidatus Desantisiibacteriota</taxon>
    </lineage>
</organism>
<accession>A0A1J5DVL8</accession>
<sequence>MKPIIIALFNNKGGVGKTTVAYHLAHMFPRIGYPTLAVDIDPQANLTSAFFDEEFLSERLENPKGGETIYSCIEPIMEGTGDIEEPQPINVADGVFVLNGDLRLSLFEDKLSDAWPRNYEGDMSALRATTSFYRIMLKCAEKCGAKIILVDVGPNLGAINRAVMLSVDYLILPLAVNLFSLQGLRNLGPKICDWRKYWETICSRYPNPAIPIPSGRMEPIGYVILQHAMRLDRPVLSYERWLKRIPNEYRSSVLSELLGEETIPSDPNCLATLRHYRSLMPMAHDARKPVFDLQPADGAIGGHGKLVTTARDEFKTLSENIIRRIKE</sequence>
<comment type="caution">
    <text evidence="2">The sequence shown here is derived from an EMBL/GenBank/DDBJ whole genome shotgun (WGS) entry which is preliminary data.</text>
</comment>
<reference evidence="2 3" key="1">
    <citation type="journal article" date="2016" name="Environ. Microbiol.">
        <title>Genomic resolution of a cold subsurface aquifer community provides metabolic insights for novel microbes adapted to high CO concentrations.</title>
        <authorList>
            <person name="Probst A.J."/>
            <person name="Castelle C.J."/>
            <person name="Singh A."/>
            <person name="Brown C.T."/>
            <person name="Anantharaman K."/>
            <person name="Sharon I."/>
            <person name="Hug L.A."/>
            <person name="Burstein D."/>
            <person name="Emerson J.B."/>
            <person name="Thomas B.C."/>
            <person name="Banfield J.F."/>
        </authorList>
    </citation>
    <scope>NUCLEOTIDE SEQUENCE [LARGE SCALE GENOMIC DNA]</scope>
    <source>
        <strain evidence="2">CG2_30_40_21</strain>
    </source>
</reference>
<evidence type="ECO:0000313" key="3">
    <source>
        <dbReference type="Proteomes" id="UP000183085"/>
    </source>
</evidence>
<dbReference type="InterPro" id="IPR025669">
    <property type="entry name" value="AAA_dom"/>
</dbReference>
<dbReference type="PANTHER" id="PTHR13696:SF99">
    <property type="entry name" value="COBYRINIC ACID AC-DIAMIDE SYNTHASE"/>
    <property type="match status" value="1"/>
</dbReference>
<dbReference type="Gene3D" id="3.40.50.300">
    <property type="entry name" value="P-loop containing nucleotide triphosphate hydrolases"/>
    <property type="match status" value="1"/>
</dbReference>
<dbReference type="EMBL" id="MNYI01000128">
    <property type="protein sequence ID" value="OIP40148.1"/>
    <property type="molecule type" value="Genomic_DNA"/>
</dbReference>
<proteinExistence type="predicted"/>
<protein>
    <submittedName>
        <fullName evidence="2">Chromosome partitioning protein</fullName>
    </submittedName>
</protein>
<dbReference type="SUPFAM" id="SSF52540">
    <property type="entry name" value="P-loop containing nucleoside triphosphate hydrolases"/>
    <property type="match status" value="1"/>
</dbReference>
<dbReference type="Proteomes" id="UP000183085">
    <property type="component" value="Unassembled WGS sequence"/>
</dbReference>
<dbReference type="STRING" id="1817895.AUJ95_04865"/>